<name>A0A5J4YST7_PORPP</name>
<protein>
    <submittedName>
        <fullName evidence="1">Uncharacterized protein</fullName>
    </submittedName>
</protein>
<dbReference type="AlphaFoldDB" id="A0A5J4YST7"/>
<dbReference type="EMBL" id="VRMN01000004">
    <property type="protein sequence ID" value="KAA8494416.1"/>
    <property type="molecule type" value="Genomic_DNA"/>
</dbReference>
<organism evidence="1 2">
    <name type="scientific">Porphyridium purpureum</name>
    <name type="common">Red alga</name>
    <name type="synonym">Porphyridium cruentum</name>
    <dbReference type="NCBI Taxonomy" id="35688"/>
    <lineage>
        <taxon>Eukaryota</taxon>
        <taxon>Rhodophyta</taxon>
        <taxon>Bangiophyceae</taxon>
        <taxon>Porphyridiales</taxon>
        <taxon>Porphyridiaceae</taxon>
        <taxon>Porphyridium</taxon>
    </lineage>
</organism>
<dbReference type="Proteomes" id="UP000324585">
    <property type="component" value="Unassembled WGS sequence"/>
</dbReference>
<comment type="caution">
    <text evidence="1">The sequence shown here is derived from an EMBL/GenBank/DDBJ whole genome shotgun (WGS) entry which is preliminary data.</text>
</comment>
<evidence type="ECO:0000313" key="2">
    <source>
        <dbReference type="Proteomes" id="UP000324585"/>
    </source>
</evidence>
<gene>
    <name evidence="1" type="ORF">FVE85_2657</name>
</gene>
<proteinExistence type="predicted"/>
<evidence type="ECO:0000313" key="1">
    <source>
        <dbReference type="EMBL" id="KAA8494416.1"/>
    </source>
</evidence>
<reference evidence="2" key="1">
    <citation type="journal article" date="2019" name="Nat. Commun.">
        <title>Expansion of phycobilisome linker gene families in mesophilic red algae.</title>
        <authorList>
            <person name="Lee J."/>
            <person name="Kim D."/>
            <person name="Bhattacharya D."/>
            <person name="Yoon H.S."/>
        </authorList>
    </citation>
    <scope>NUCLEOTIDE SEQUENCE [LARGE SCALE GENOMIC DNA]</scope>
    <source>
        <strain evidence="2">CCMP 1328</strain>
    </source>
</reference>
<keyword evidence="2" id="KW-1185">Reference proteome</keyword>
<sequence length="126" mass="13465">MVSHMAWRMCAFEYGALSVREADACGVRTPAGWLASGDADKLGTFLDVHLSFAASDGTRFALALFGRAQEWSQDTLGTIQHHMVDEASLDAALTSLRGSILDHLCRASIACDADNQGDKDFGNSVA</sequence>
<accession>A0A5J4YST7</accession>